<gene>
    <name evidence="2" type="ORF">UFOPK3495_00424</name>
    <name evidence="3" type="ORF">UFOPK4237_00768</name>
</gene>
<evidence type="ECO:0000313" key="3">
    <source>
        <dbReference type="EMBL" id="CAB5038147.1"/>
    </source>
</evidence>
<dbReference type="AlphaFoldDB" id="A0A6J7F7Z7"/>
<reference evidence="2" key="1">
    <citation type="submission" date="2020-05" db="EMBL/GenBank/DDBJ databases">
        <authorList>
            <person name="Chiriac C."/>
            <person name="Salcher M."/>
            <person name="Ghai R."/>
            <person name="Kavagutti S V."/>
        </authorList>
    </citation>
    <scope>NUCLEOTIDE SEQUENCE</scope>
</reference>
<name>A0A6J7F7Z7_9ZZZZ</name>
<organism evidence="2">
    <name type="scientific">freshwater metagenome</name>
    <dbReference type="NCBI Taxonomy" id="449393"/>
    <lineage>
        <taxon>unclassified sequences</taxon>
        <taxon>metagenomes</taxon>
        <taxon>ecological metagenomes</taxon>
    </lineage>
</organism>
<dbReference type="InterPro" id="IPR003812">
    <property type="entry name" value="Fido"/>
</dbReference>
<proteinExistence type="predicted"/>
<dbReference type="NCBIfam" id="TIGR01550">
    <property type="entry name" value="DOC_P1"/>
    <property type="match status" value="1"/>
</dbReference>
<feature type="domain" description="Fido" evidence="1">
    <location>
        <begin position="4"/>
        <end position="120"/>
    </location>
</feature>
<evidence type="ECO:0000259" key="1">
    <source>
        <dbReference type="PROSITE" id="PS51459"/>
    </source>
</evidence>
<dbReference type="GO" id="GO:0016301">
    <property type="term" value="F:kinase activity"/>
    <property type="evidence" value="ECO:0007669"/>
    <property type="project" value="InterPro"/>
</dbReference>
<dbReference type="PANTHER" id="PTHR39426">
    <property type="entry name" value="HOMOLOGY TO DEATH-ON-CURING PROTEIN OF PHAGE P1"/>
    <property type="match status" value="1"/>
</dbReference>
<protein>
    <submittedName>
        <fullName evidence="2">Unannotated protein</fullName>
    </submittedName>
</protein>
<dbReference type="EMBL" id="CAFBMC010000014">
    <property type="protein sequence ID" value="CAB4891726.1"/>
    <property type="molecule type" value="Genomic_DNA"/>
</dbReference>
<accession>A0A6J7F7Z7</accession>
<dbReference type="PANTHER" id="PTHR39426:SF1">
    <property type="entry name" value="HOMOLOGY TO DEATH-ON-CURING PROTEIN OF PHAGE P1"/>
    <property type="match status" value="1"/>
</dbReference>
<dbReference type="InterPro" id="IPR006440">
    <property type="entry name" value="Doc"/>
</dbReference>
<dbReference type="PROSITE" id="PS51459">
    <property type="entry name" value="FIDO"/>
    <property type="match status" value="1"/>
</dbReference>
<dbReference type="Gene3D" id="1.20.120.1870">
    <property type="entry name" value="Fic/DOC protein, Fido domain"/>
    <property type="match status" value="1"/>
</dbReference>
<dbReference type="Pfam" id="PF02661">
    <property type="entry name" value="Fic"/>
    <property type="match status" value="1"/>
</dbReference>
<sequence length="128" mass="14166">MIYLTLEELLIVADRAIDGEVQIRDAGLLESALARPQTTIFGEDAYPNLHTKAAALLLSLCANRALVDGNKRLAFAGTLAFLGMNGWRLTMTNDQAYDFILDIAAGNNREIEYVASYLQEFSEPRRQG</sequence>
<dbReference type="EMBL" id="CAFBPZ010000042">
    <property type="protein sequence ID" value="CAB5038147.1"/>
    <property type="molecule type" value="Genomic_DNA"/>
</dbReference>
<dbReference type="InterPro" id="IPR053737">
    <property type="entry name" value="Type_II_TA_Toxin"/>
</dbReference>
<evidence type="ECO:0000313" key="2">
    <source>
        <dbReference type="EMBL" id="CAB4891726.1"/>
    </source>
</evidence>